<keyword evidence="6" id="KW-0915">Sodium</keyword>
<dbReference type="AlphaFoldDB" id="A0A1Z5JR35"/>
<dbReference type="Gene3D" id="1.20.1530.20">
    <property type="match status" value="1"/>
</dbReference>
<dbReference type="Proteomes" id="UP000198406">
    <property type="component" value="Unassembled WGS sequence"/>
</dbReference>
<evidence type="ECO:0000256" key="12">
    <source>
        <dbReference type="SAM" id="SignalP"/>
    </source>
</evidence>
<keyword evidence="2" id="KW-0813">Transport</keyword>
<evidence type="ECO:0000256" key="11">
    <source>
        <dbReference type="SAM" id="Phobius"/>
    </source>
</evidence>
<keyword evidence="9" id="KW-0739">Sodium transport</keyword>
<keyword evidence="15" id="KW-1185">Reference proteome</keyword>
<feature type="chain" id="PRO_5012667463" description="Cation/H+ exchanger transmembrane domain-containing protein" evidence="12">
    <location>
        <begin position="22"/>
        <end position="843"/>
    </location>
</feature>
<evidence type="ECO:0000256" key="10">
    <source>
        <dbReference type="SAM" id="MobiDB-lite"/>
    </source>
</evidence>
<evidence type="ECO:0000313" key="14">
    <source>
        <dbReference type="EMBL" id="GAX16356.1"/>
    </source>
</evidence>
<dbReference type="Pfam" id="PF00999">
    <property type="entry name" value="Na_H_Exchanger"/>
    <property type="match status" value="1"/>
</dbReference>
<dbReference type="OrthoDB" id="45110at2759"/>
<feature type="domain" description="Cation/H+ exchanger transmembrane" evidence="13">
    <location>
        <begin position="103"/>
        <end position="484"/>
    </location>
</feature>
<comment type="caution">
    <text evidence="14">The sequence shown here is derived from an EMBL/GenBank/DDBJ whole genome shotgun (WGS) entry which is preliminary data.</text>
</comment>
<keyword evidence="12" id="KW-0732">Signal</keyword>
<keyword evidence="8 11" id="KW-0472">Membrane</keyword>
<evidence type="ECO:0000256" key="5">
    <source>
        <dbReference type="ARBA" id="ARBA00022989"/>
    </source>
</evidence>
<feature type="transmembrane region" description="Helical" evidence="11">
    <location>
        <begin position="305"/>
        <end position="324"/>
    </location>
</feature>
<evidence type="ECO:0000256" key="1">
    <source>
        <dbReference type="ARBA" id="ARBA00004141"/>
    </source>
</evidence>
<evidence type="ECO:0000256" key="9">
    <source>
        <dbReference type="ARBA" id="ARBA00023201"/>
    </source>
</evidence>
<dbReference type="InterPro" id="IPR006153">
    <property type="entry name" value="Cation/H_exchanger_TM"/>
</dbReference>
<dbReference type="EMBL" id="BDSP01000104">
    <property type="protein sequence ID" value="GAX16356.1"/>
    <property type="molecule type" value="Genomic_DNA"/>
</dbReference>
<dbReference type="PANTHER" id="PTHR43562">
    <property type="entry name" value="NAPA-TYPE SODIUM/HYDROGEN ANTIPORTER"/>
    <property type="match status" value="1"/>
</dbReference>
<dbReference type="GO" id="GO:0015297">
    <property type="term" value="F:antiporter activity"/>
    <property type="evidence" value="ECO:0007669"/>
    <property type="project" value="UniProtKB-KW"/>
</dbReference>
<dbReference type="GO" id="GO:0006814">
    <property type="term" value="P:sodium ion transport"/>
    <property type="evidence" value="ECO:0007669"/>
    <property type="project" value="UniProtKB-KW"/>
</dbReference>
<evidence type="ECO:0000256" key="4">
    <source>
        <dbReference type="ARBA" id="ARBA00022692"/>
    </source>
</evidence>
<feature type="signal peptide" evidence="12">
    <location>
        <begin position="1"/>
        <end position="21"/>
    </location>
</feature>
<comment type="subcellular location">
    <subcellularLocation>
        <location evidence="1">Membrane</location>
        <topology evidence="1">Multi-pass membrane protein</topology>
    </subcellularLocation>
</comment>
<feature type="transmembrane region" description="Helical" evidence="11">
    <location>
        <begin position="330"/>
        <end position="348"/>
    </location>
</feature>
<feature type="transmembrane region" description="Helical" evidence="11">
    <location>
        <begin position="429"/>
        <end position="451"/>
    </location>
</feature>
<feature type="transmembrane region" description="Helical" evidence="11">
    <location>
        <begin position="269"/>
        <end position="293"/>
    </location>
</feature>
<feature type="transmembrane region" description="Helical" evidence="11">
    <location>
        <begin position="390"/>
        <end position="408"/>
    </location>
</feature>
<reference evidence="14 15" key="1">
    <citation type="journal article" date="2015" name="Plant Cell">
        <title>Oil accumulation by the oleaginous diatom Fistulifera solaris as revealed by the genome and transcriptome.</title>
        <authorList>
            <person name="Tanaka T."/>
            <person name="Maeda Y."/>
            <person name="Veluchamy A."/>
            <person name="Tanaka M."/>
            <person name="Abida H."/>
            <person name="Marechal E."/>
            <person name="Bowler C."/>
            <person name="Muto M."/>
            <person name="Sunaga Y."/>
            <person name="Tanaka M."/>
            <person name="Yoshino T."/>
            <person name="Taniguchi T."/>
            <person name="Fukuda Y."/>
            <person name="Nemoto M."/>
            <person name="Matsumoto M."/>
            <person name="Wong P.S."/>
            <person name="Aburatani S."/>
            <person name="Fujibuchi W."/>
        </authorList>
    </citation>
    <scope>NUCLEOTIDE SEQUENCE [LARGE SCALE GENOMIC DNA]</scope>
    <source>
        <strain evidence="14 15">JPCC DA0580</strain>
    </source>
</reference>
<evidence type="ECO:0000256" key="2">
    <source>
        <dbReference type="ARBA" id="ARBA00022448"/>
    </source>
</evidence>
<evidence type="ECO:0000313" key="15">
    <source>
        <dbReference type="Proteomes" id="UP000198406"/>
    </source>
</evidence>
<feature type="region of interest" description="Disordered" evidence="10">
    <location>
        <begin position="725"/>
        <end position="744"/>
    </location>
</feature>
<proteinExistence type="predicted"/>
<keyword evidence="3" id="KW-0050">Antiport</keyword>
<dbReference type="InParanoid" id="A0A1Z5JR35"/>
<feature type="transmembrane region" description="Helical" evidence="11">
    <location>
        <begin position="139"/>
        <end position="162"/>
    </location>
</feature>
<keyword evidence="5 11" id="KW-1133">Transmembrane helix</keyword>
<accession>A0A1Z5JR35</accession>
<dbReference type="GO" id="GO:1902600">
    <property type="term" value="P:proton transmembrane transport"/>
    <property type="evidence" value="ECO:0007669"/>
    <property type="project" value="InterPro"/>
</dbReference>
<protein>
    <recommendedName>
        <fullName evidence="13">Cation/H+ exchanger transmembrane domain-containing protein</fullName>
    </recommendedName>
</protein>
<dbReference type="InterPro" id="IPR038770">
    <property type="entry name" value="Na+/solute_symporter_sf"/>
</dbReference>
<keyword evidence="4 11" id="KW-0812">Transmembrane</keyword>
<organism evidence="14 15">
    <name type="scientific">Fistulifera solaris</name>
    <name type="common">Oleaginous diatom</name>
    <dbReference type="NCBI Taxonomy" id="1519565"/>
    <lineage>
        <taxon>Eukaryota</taxon>
        <taxon>Sar</taxon>
        <taxon>Stramenopiles</taxon>
        <taxon>Ochrophyta</taxon>
        <taxon>Bacillariophyta</taxon>
        <taxon>Bacillariophyceae</taxon>
        <taxon>Bacillariophycidae</taxon>
        <taxon>Naviculales</taxon>
        <taxon>Naviculaceae</taxon>
        <taxon>Fistulifera</taxon>
    </lineage>
</organism>
<feature type="transmembrane region" description="Helical" evidence="11">
    <location>
        <begin position="174"/>
        <end position="197"/>
    </location>
</feature>
<evidence type="ECO:0000256" key="7">
    <source>
        <dbReference type="ARBA" id="ARBA00023065"/>
    </source>
</evidence>
<keyword evidence="7" id="KW-0406">Ion transport</keyword>
<evidence type="ECO:0000256" key="8">
    <source>
        <dbReference type="ARBA" id="ARBA00023136"/>
    </source>
</evidence>
<name>A0A1Z5JR35_FISSO</name>
<evidence type="ECO:0000256" key="3">
    <source>
        <dbReference type="ARBA" id="ARBA00022449"/>
    </source>
</evidence>
<feature type="transmembrane region" description="Helical" evidence="11">
    <location>
        <begin position="203"/>
        <end position="223"/>
    </location>
</feature>
<gene>
    <name evidence="14" type="ORF">FisN_27Lh070</name>
</gene>
<sequence length="843" mass="92818">MKILSIFSLLLIVLSLSKSWSEPPLDERTENEDAHRILSFHNFWISWEKLTFQDTLIAQTDGGNESAQKRDLLTETNESFAGEDMIVMVSFDEINKVIIFMAVAWLLGSLSAFAGLPSLVGEIVAGFLLGPPLADFVPYPGALVLMGNIGLIGLLLESGISLDLPQLKINGHRALLMATAGAVIPLAVGFSVGRWIGQDVPSAIAAGACFASTSLGVASNALNTGDVINTPLGQLIVTSSVLDDMYGLIMLSLLQVIGDPDSQAFDYVLPFLSSFVCLIGLGALGLTIFPRIIEEKILPLAPEGVRDHVAMVLVLLFVTAYMLLLNESKASYLTGVFLAGLTFCKIRSVHAFFVNYARPIHVWLLRVFFSATIGFQVPITQFHKPYVLKWGFAFVFATFAKVPIGLMAPRHKSREIPKDFPYNPYVRDVIVTSLSMACRGEFNVIVAAYALSEGLFVPEIYSAVMFAIMFGCIIAPLVLTRVLKYYNKLSAGFLQGKHRIERIGNTTDGYRPLFLAIQSRTPAHWNLHESFQNVLEEMGLVIIDHRSWHTLDRTEQSAVDVTEMFVQDTKMKVRIKHVFGKGTDSERLESGTAVQSIQPSDANQNSVRSVYSSAATQPSSSTELPSVEDLCEEKDIEARCLEIKRALSLIFKDYNPNEYAIQVSQWMAFVVDSTGPNSERSGYTEGLSNTSFRDRFYTFQFHPDEGQKSGVAEDTMATAGSLDVPRATQSTDSAVVPSHSSENRPALASNDLWEIDDGCFNAAMEGDYLVPVCDGTGDRVLVEGRKPPVDNNTGRTDVGRHRRASSFDANQLATEDLEREKEVFNERLHGYVRQSSIQSPPPN</sequence>
<evidence type="ECO:0000259" key="13">
    <source>
        <dbReference type="Pfam" id="PF00999"/>
    </source>
</evidence>
<feature type="transmembrane region" description="Helical" evidence="11">
    <location>
        <begin position="235"/>
        <end position="257"/>
    </location>
</feature>
<feature type="transmembrane region" description="Helical" evidence="11">
    <location>
        <begin position="463"/>
        <end position="483"/>
    </location>
</feature>
<evidence type="ECO:0000256" key="6">
    <source>
        <dbReference type="ARBA" id="ARBA00023053"/>
    </source>
</evidence>
<dbReference type="PANTHER" id="PTHR43562:SF3">
    <property type="entry name" value="SODIUM ION_PROTON EXCHANGER (EUROFUNG)"/>
    <property type="match status" value="1"/>
</dbReference>
<dbReference type="GO" id="GO:0016020">
    <property type="term" value="C:membrane"/>
    <property type="evidence" value="ECO:0007669"/>
    <property type="project" value="UniProtKB-SubCell"/>
</dbReference>
<feature type="transmembrane region" description="Helical" evidence="11">
    <location>
        <begin position="360"/>
        <end position="378"/>
    </location>
</feature>